<organism evidence="7 9">
    <name type="scientific">Mammaliicoccus vitulinus</name>
    <dbReference type="NCBI Taxonomy" id="71237"/>
    <lineage>
        <taxon>Bacteria</taxon>
        <taxon>Bacillati</taxon>
        <taxon>Bacillota</taxon>
        <taxon>Bacilli</taxon>
        <taxon>Bacillales</taxon>
        <taxon>Staphylococcaceae</taxon>
        <taxon>Mammaliicoccus</taxon>
    </lineage>
</organism>
<dbReference type="CDD" id="cd00156">
    <property type="entry name" value="REC"/>
    <property type="match status" value="1"/>
</dbReference>
<dbReference type="AlphaFoldDB" id="A0A2T4PTC9"/>
<dbReference type="InterPro" id="IPR001789">
    <property type="entry name" value="Sig_transdc_resp-reg_receiver"/>
</dbReference>
<evidence type="ECO:0000256" key="5">
    <source>
        <dbReference type="PROSITE-ProRule" id="PRU00169"/>
    </source>
</evidence>
<dbReference type="GeneID" id="64117059"/>
<dbReference type="GO" id="GO:0000160">
    <property type="term" value="P:phosphorelay signal transduction system"/>
    <property type="evidence" value="ECO:0007669"/>
    <property type="project" value="InterPro"/>
</dbReference>
<sequence length="117" mass="13553">MDVLIIDDEKNIRQLLKEILELNNFKVDTAKNGREGIDLFKEHTYKLVFIDKRMPGISGEEVFSEIRKTNKMIPVYIISAFQSTTELEILKEANITGVLMKPFTIEEVMKIVRKHLG</sequence>
<reference evidence="7" key="2">
    <citation type="submission" date="2018-03" db="EMBL/GenBank/DDBJ databases">
        <authorList>
            <person name="Keele B.F."/>
        </authorList>
    </citation>
    <scope>NUCLEOTIDE SEQUENCE</scope>
    <source>
        <strain evidence="7">SNUC 2204</strain>
    </source>
</reference>
<dbReference type="RefSeq" id="WP_103322371.1">
    <property type="nucleotide sequence ID" value="NZ_BMDF01000004.1"/>
</dbReference>
<dbReference type="EMBL" id="CP069486">
    <property type="protein sequence ID" value="QRO84184.1"/>
    <property type="molecule type" value="Genomic_DNA"/>
</dbReference>
<dbReference type="PANTHER" id="PTHR44591">
    <property type="entry name" value="STRESS RESPONSE REGULATOR PROTEIN 1"/>
    <property type="match status" value="1"/>
</dbReference>
<dbReference type="Proteomes" id="UP000241209">
    <property type="component" value="Unassembled WGS sequence"/>
</dbReference>
<keyword evidence="3" id="KW-0238">DNA-binding</keyword>
<evidence type="ECO:0000256" key="4">
    <source>
        <dbReference type="ARBA" id="ARBA00023163"/>
    </source>
</evidence>
<evidence type="ECO:0000313" key="8">
    <source>
        <dbReference type="EMBL" id="QRO84184.1"/>
    </source>
</evidence>
<keyword evidence="4" id="KW-0804">Transcription</keyword>
<dbReference type="GO" id="GO:0003677">
    <property type="term" value="F:DNA binding"/>
    <property type="evidence" value="ECO:0007669"/>
    <property type="project" value="UniProtKB-KW"/>
</dbReference>
<dbReference type="SUPFAM" id="SSF52172">
    <property type="entry name" value="CheY-like"/>
    <property type="match status" value="1"/>
</dbReference>
<dbReference type="Proteomes" id="UP000627155">
    <property type="component" value="Chromosome"/>
</dbReference>
<reference evidence="7 9" key="1">
    <citation type="journal article" date="2016" name="Front. Microbiol.">
        <title>Comprehensive Phylogenetic Analysis of Bovine Non-aureus Staphylococci Species Based on Whole-Genome Sequencing.</title>
        <authorList>
            <person name="Naushad S."/>
            <person name="Barkema H.W."/>
            <person name="Luby C."/>
            <person name="Condas L.A."/>
            <person name="Nobrega D.B."/>
            <person name="Carson D.A."/>
            <person name="De Buck J."/>
        </authorList>
    </citation>
    <scope>NUCLEOTIDE SEQUENCE [LARGE SCALE GENOMIC DNA]</scope>
    <source>
        <strain evidence="7 9">SNUC 2204</strain>
    </source>
</reference>
<evidence type="ECO:0000256" key="1">
    <source>
        <dbReference type="ARBA" id="ARBA00022553"/>
    </source>
</evidence>
<gene>
    <name evidence="7" type="ORF">BU072_07120</name>
    <name evidence="8" type="ORF">I6J37_08100</name>
</gene>
<dbReference type="PROSITE" id="PS50110">
    <property type="entry name" value="RESPONSE_REGULATORY"/>
    <property type="match status" value="1"/>
</dbReference>
<feature type="domain" description="Response regulatory" evidence="6">
    <location>
        <begin position="2"/>
        <end position="116"/>
    </location>
</feature>
<dbReference type="STRING" id="1167632.GCA_000286335_00267"/>
<dbReference type="PANTHER" id="PTHR44591:SF3">
    <property type="entry name" value="RESPONSE REGULATORY DOMAIN-CONTAINING PROTEIN"/>
    <property type="match status" value="1"/>
</dbReference>
<evidence type="ECO:0000313" key="10">
    <source>
        <dbReference type="Proteomes" id="UP000627155"/>
    </source>
</evidence>
<evidence type="ECO:0000259" key="6">
    <source>
        <dbReference type="PROSITE" id="PS50110"/>
    </source>
</evidence>
<proteinExistence type="predicted"/>
<feature type="modified residue" description="4-aspartylphosphate" evidence="5">
    <location>
        <position position="51"/>
    </location>
</feature>
<evidence type="ECO:0000256" key="3">
    <source>
        <dbReference type="ARBA" id="ARBA00023125"/>
    </source>
</evidence>
<keyword evidence="1 5" id="KW-0597">Phosphoprotein</keyword>
<dbReference type="Gene3D" id="3.40.50.2300">
    <property type="match status" value="1"/>
</dbReference>
<evidence type="ECO:0000313" key="9">
    <source>
        <dbReference type="Proteomes" id="UP000241209"/>
    </source>
</evidence>
<dbReference type="SMART" id="SM00448">
    <property type="entry name" value="REC"/>
    <property type="match status" value="1"/>
</dbReference>
<reference evidence="8 10" key="3">
    <citation type="submission" date="2021-02" db="EMBL/GenBank/DDBJ databases">
        <title>FDA dAtabase for Regulatory Grade micrObial Sequences (FDA-ARGOS): Supporting development and validation of Infectious Disease Dx tests.</title>
        <authorList>
            <person name="Sproer C."/>
            <person name="Gronow S."/>
            <person name="Severitt S."/>
            <person name="Schroder I."/>
            <person name="Tallon L."/>
            <person name="Sadzewicz L."/>
            <person name="Zhao X."/>
            <person name="Boylan J."/>
            <person name="Ott S."/>
            <person name="Bowen H."/>
            <person name="Vavikolanu K."/>
            <person name="Mehta A."/>
            <person name="Aluvathingal J."/>
            <person name="Nadendla S."/>
            <person name="Lowell S."/>
            <person name="Myers T."/>
            <person name="Yan Y."/>
            <person name="Sichtig H."/>
        </authorList>
    </citation>
    <scope>NUCLEOTIDE SEQUENCE [LARGE SCALE GENOMIC DNA]</scope>
    <source>
        <strain evidence="8 10">FDAARGOS_1207</strain>
    </source>
</reference>
<evidence type="ECO:0000313" key="7">
    <source>
        <dbReference type="EMBL" id="PTI29609.1"/>
    </source>
</evidence>
<dbReference type="Pfam" id="PF00072">
    <property type="entry name" value="Response_reg"/>
    <property type="match status" value="1"/>
</dbReference>
<keyword evidence="2" id="KW-0805">Transcription regulation</keyword>
<dbReference type="OrthoDB" id="9808843at2"/>
<dbReference type="EMBL" id="PZFK01000012">
    <property type="protein sequence ID" value="PTI29609.1"/>
    <property type="molecule type" value="Genomic_DNA"/>
</dbReference>
<protein>
    <submittedName>
        <fullName evidence="7">Response regulator</fullName>
    </submittedName>
</protein>
<accession>A0A2T4PTC9</accession>
<dbReference type="InterPro" id="IPR050595">
    <property type="entry name" value="Bact_response_regulator"/>
</dbReference>
<evidence type="ECO:0000256" key="2">
    <source>
        <dbReference type="ARBA" id="ARBA00023015"/>
    </source>
</evidence>
<keyword evidence="10" id="KW-1185">Reference proteome</keyword>
<dbReference type="InterPro" id="IPR011006">
    <property type="entry name" value="CheY-like_superfamily"/>
</dbReference>
<name>A0A2T4PTC9_9STAP</name>